<accession>A0A8H5T8G3</accession>
<gene>
    <name evidence="2" type="ORF">FHETE_6816</name>
</gene>
<evidence type="ECO:0000256" key="1">
    <source>
        <dbReference type="SAM" id="SignalP"/>
    </source>
</evidence>
<protein>
    <recommendedName>
        <fullName evidence="4">EF-hand domain-containing protein</fullName>
    </recommendedName>
</protein>
<dbReference type="EMBL" id="JAAGWQ010000129">
    <property type="protein sequence ID" value="KAF5664956.1"/>
    <property type="molecule type" value="Genomic_DNA"/>
</dbReference>
<dbReference type="AlphaFoldDB" id="A0A8H5T8G3"/>
<organism evidence="2 3">
    <name type="scientific">Fusarium heterosporum</name>
    <dbReference type="NCBI Taxonomy" id="42747"/>
    <lineage>
        <taxon>Eukaryota</taxon>
        <taxon>Fungi</taxon>
        <taxon>Dikarya</taxon>
        <taxon>Ascomycota</taxon>
        <taxon>Pezizomycotina</taxon>
        <taxon>Sordariomycetes</taxon>
        <taxon>Hypocreomycetidae</taxon>
        <taxon>Hypocreales</taxon>
        <taxon>Nectriaceae</taxon>
        <taxon>Fusarium</taxon>
        <taxon>Fusarium heterosporum species complex</taxon>
    </lineage>
</organism>
<keyword evidence="1" id="KW-0732">Signal</keyword>
<evidence type="ECO:0000313" key="2">
    <source>
        <dbReference type="EMBL" id="KAF5664956.1"/>
    </source>
</evidence>
<feature type="chain" id="PRO_5034592313" description="EF-hand domain-containing protein" evidence="1">
    <location>
        <begin position="24"/>
        <end position="332"/>
    </location>
</feature>
<dbReference type="OrthoDB" id="4316405at2759"/>
<sequence length="332" mass="37356">MRFHAAWACAGWLLLGLLHVAHCDSIDNVLSHARERIWLWEMYDIFCEIEGADKQSMILGQNKKAQWYNKRHFSLENTVDGKLTYAEFQADMEKKLKPMYVDKSLKAPRADGFGNPTVAEAADALKKKGWAMKMDVSQITSGVSNDYVQLIGRVNKKFQDYYDTLGSDPKWKRKLIEANMRTHTLSKEIVALRRQEADEWLLKQMTRSVDPPGTPDADKAYGLGLDRKDLVIETLESPVPGAGKWERVDFGQTIMNHPDLEAFKKKLADAGIKGGVQGLINWADNLGNEMFASHGPGYTNQNKSHAQAQVAWDDAHSSAERRLGGLSESCSR</sequence>
<name>A0A8H5T8G3_FUSHE</name>
<keyword evidence="3" id="KW-1185">Reference proteome</keyword>
<evidence type="ECO:0000313" key="3">
    <source>
        <dbReference type="Proteomes" id="UP000567885"/>
    </source>
</evidence>
<dbReference type="Proteomes" id="UP000567885">
    <property type="component" value="Unassembled WGS sequence"/>
</dbReference>
<comment type="caution">
    <text evidence="2">The sequence shown here is derived from an EMBL/GenBank/DDBJ whole genome shotgun (WGS) entry which is preliminary data.</text>
</comment>
<reference evidence="2 3" key="1">
    <citation type="submission" date="2020-05" db="EMBL/GenBank/DDBJ databases">
        <title>Identification and distribution of gene clusters putatively required for synthesis of sphingolipid metabolism inhibitors in phylogenetically diverse species of the filamentous fungus Fusarium.</title>
        <authorList>
            <person name="Kim H.-S."/>
            <person name="Busman M."/>
            <person name="Brown D.W."/>
            <person name="Divon H."/>
            <person name="Uhlig S."/>
            <person name="Proctor R.H."/>
        </authorList>
    </citation>
    <scope>NUCLEOTIDE SEQUENCE [LARGE SCALE GENOMIC DNA]</scope>
    <source>
        <strain evidence="2 3">NRRL 20693</strain>
    </source>
</reference>
<proteinExistence type="predicted"/>
<evidence type="ECO:0008006" key="4">
    <source>
        <dbReference type="Google" id="ProtNLM"/>
    </source>
</evidence>
<feature type="signal peptide" evidence="1">
    <location>
        <begin position="1"/>
        <end position="23"/>
    </location>
</feature>